<dbReference type="GO" id="GO:0008270">
    <property type="term" value="F:zinc ion binding"/>
    <property type="evidence" value="ECO:0007669"/>
    <property type="project" value="InterPro"/>
</dbReference>
<dbReference type="Proteomes" id="UP000002038">
    <property type="component" value="Unassembled WGS sequence"/>
</dbReference>
<dbReference type="OrthoDB" id="4182761at2759"/>
<dbReference type="AlphaFoldDB" id="A0A179U9D8"/>
<evidence type="ECO:0000256" key="2">
    <source>
        <dbReference type="ARBA" id="ARBA00023163"/>
    </source>
</evidence>
<evidence type="ECO:0000313" key="5">
    <source>
        <dbReference type="EMBL" id="OAT03938.1"/>
    </source>
</evidence>
<dbReference type="GeneID" id="8510699"/>
<reference evidence="5" key="1">
    <citation type="submission" date="2009-02" db="EMBL/GenBank/DDBJ databases">
        <title>The Genome Sequence of Blastomyces dermatitidis strain SLH14081.</title>
        <authorList>
            <consortium name="The Broad Institute Genome Sequencing Platform"/>
            <consortium name="Broad Institute Microbial Sequencing Center."/>
            <person name="Champion M."/>
            <person name="Cuomo C."/>
            <person name="Ma L.-J."/>
            <person name="Henn M.R."/>
            <person name="Klein B."/>
            <person name="Goldman B."/>
            <person name="Young S."/>
            <person name="Kodira C.D."/>
            <person name="Zeng Q."/>
            <person name="Koehrsen M."/>
            <person name="Alvarado L."/>
            <person name="Berlin A.M."/>
            <person name="Heiman D.I."/>
            <person name="Hepburn T.A."/>
            <person name="Saif S."/>
            <person name="Shea T.D."/>
            <person name="Shenoy N."/>
            <person name="Sykes S."/>
            <person name="Galagan J."/>
            <person name="Nusbaum C."/>
            <person name="Birren B."/>
        </authorList>
    </citation>
    <scope>NUCLEOTIDE SEQUENCE</scope>
    <source>
        <strain evidence="5">SLH14081</strain>
    </source>
</reference>
<dbReference type="RefSeq" id="XP_031575901.1">
    <property type="nucleotide sequence ID" value="XM_031719955.1"/>
</dbReference>
<proteinExistence type="predicted"/>
<dbReference type="EMBL" id="GG657448">
    <property type="protein sequence ID" value="OAT03938.1"/>
    <property type="molecule type" value="Genomic_DNA"/>
</dbReference>
<organism evidence="5 6">
    <name type="scientific">Blastomyces gilchristii (strain SLH14081)</name>
    <name type="common">Blastomyces dermatitidis</name>
    <dbReference type="NCBI Taxonomy" id="559298"/>
    <lineage>
        <taxon>Eukaryota</taxon>
        <taxon>Fungi</taxon>
        <taxon>Dikarya</taxon>
        <taxon>Ascomycota</taxon>
        <taxon>Pezizomycotina</taxon>
        <taxon>Eurotiomycetes</taxon>
        <taxon>Eurotiomycetidae</taxon>
        <taxon>Onygenales</taxon>
        <taxon>Ajellomycetaceae</taxon>
        <taxon>Blastomyces</taxon>
    </lineage>
</organism>
<dbReference type="EMBL" id="GG657448">
    <property type="protein sequence ID" value="OAT03937.1"/>
    <property type="molecule type" value="Genomic_DNA"/>
</dbReference>
<keyword evidence="2" id="KW-0804">Transcription</keyword>
<gene>
    <name evidence="5" type="ORF">BDBG_00590</name>
</gene>
<dbReference type="STRING" id="559298.A0A179U9D8"/>
<dbReference type="CDD" id="cd00067">
    <property type="entry name" value="GAL4"/>
    <property type="match status" value="1"/>
</dbReference>
<evidence type="ECO:0000259" key="4">
    <source>
        <dbReference type="Pfam" id="PF00172"/>
    </source>
</evidence>
<evidence type="ECO:0000313" key="6">
    <source>
        <dbReference type="Proteomes" id="UP000002038"/>
    </source>
</evidence>
<sequence length="731" mass="81828">MALNHHLSLNYPDADVSQNQYDLVERGIQEPVLPSDLSHDLRGVQPTESESYDSEFLTYAQRDSNPPISSGLGEVQGTQLRRLEEHWEVTLKPSPAAPNFGSGATTGTAQCAESRTAEPWDQWSYDFDAMLSMYTSAENLDTINPGASEFTGGFVASDGGIRELEVSYSHQDQSARFLTEPGYLPDKSNLVPSHQYSRISSTCRDVCDLLEHCGATNDALVRYDSHVASGLVEQQDTQIPNNGQQGLDVLPVSCEPMDGRTNLQTANPNERTGDIQGDSKQKSCWQCRFKHEKCAGGTPCRNCEDIKGRKGPYRYIVPCFRNGLEEFSGALFPDTLSGQILPHSWHPEHITHFQNNPFPGRFTLLISVGFGEPIQTRGWRIDAQREVLVRTRTIKTDNGSSTVASEEVLPIRPGGKLNDFYNNIRSWVHNMVQRPDLGSWIFATQKNKIHSRASCQVLLAICRYFVECGADDFAPRASLGLSAEDRESRVDPNATLRHALKAAILATVLSTCLKIAPESFDSLQEIFQMHPDELSRMRTIPHLVNKAFKLAVYKIEEFHIYHALLGLDKLLGQKGIPEGHVGCIVTLLATAMSSTQLSLVDLCRTTRGTDGAVVFAQVKHEISELESLFSKLRCLFHRRCKIERIREEQRYRGLDVKTQKLVDSLSKEIRALKENTSNMDDLEFESMEHIQDLALGNSVPGDIAQFNSDRLFYGLWGPLLPENSRKRKSRN</sequence>
<dbReference type="GO" id="GO:0000981">
    <property type="term" value="F:DNA-binding transcription factor activity, RNA polymerase II-specific"/>
    <property type="evidence" value="ECO:0007669"/>
    <property type="project" value="InterPro"/>
</dbReference>
<dbReference type="Pfam" id="PF00172">
    <property type="entry name" value="Zn_clus"/>
    <property type="match status" value="1"/>
</dbReference>
<dbReference type="VEuPathDB" id="FungiDB:BDBG_00590"/>
<protein>
    <recommendedName>
        <fullName evidence="4">Zn(2)-C6 fungal-type domain-containing protein</fullName>
    </recommendedName>
</protein>
<evidence type="ECO:0000256" key="3">
    <source>
        <dbReference type="ARBA" id="ARBA00023242"/>
    </source>
</evidence>
<keyword evidence="3" id="KW-0539">Nucleus</keyword>
<feature type="domain" description="Zn(2)-C6 fungal-type" evidence="4">
    <location>
        <begin position="283"/>
        <end position="304"/>
    </location>
</feature>
<name>A0A179U9D8_BLAGS</name>
<reference evidence="6" key="2">
    <citation type="journal article" date="2015" name="PLoS Genet.">
        <title>The dynamic genome and transcriptome of the human fungal pathogen Blastomyces and close relative Emmonsia.</title>
        <authorList>
            <person name="Munoz J.F."/>
            <person name="Gauthier G.M."/>
            <person name="Desjardins C.A."/>
            <person name="Gallo J.E."/>
            <person name="Holder J."/>
            <person name="Sullivan T.D."/>
            <person name="Marty A.J."/>
            <person name="Carmen J.C."/>
            <person name="Chen Z."/>
            <person name="Ding L."/>
            <person name="Gujja S."/>
            <person name="Magrini V."/>
            <person name="Misas E."/>
            <person name="Mitreva M."/>
            <person name="Priest M."/>
            <person name="Saif S."/>
            <person name="Whiston E.A."/>
            <person name="Young S."/>
            <person name="Zeng Q."/>
            <person name="Goldman W.E."/>
            <person name="Mardis E.R."/>
            <person name="Taylor J.W."/>
            <person name="McEwen J.G."/>
            <person name="Clay O.K."/>
            <person name="Klein B.S."/>
            <person name="Cuomo C.A."/>
        </authorList>
    </citation>
    <scope>NUCLEOTIDE SEQUENCE [LARGE SCALE GENOMIC DNA]</scope>
    <source>
        <strain evidence="6">SLH14081</strain>
    </source>
</reference>
<accession>A0A179U9D8</accession>
<dbReference type="RefSeq" id="XP_031575900.1">
    <property type="nucleotide sequence ID" value="XM_031719954.1"/>
</dbReference>
<keyword evidence="6" id="KW-1185">Reference proteome</keyword>
<keyword evidence="1" id="KW-0805">Transcription regulation</keyword>
<dbReference type="InterPro" id="IPR001138">
    <property type="entry name" value="Zn2Cys6_DnaBD"/>
</dbReference>
<dbReference type="KEGG" id="bgh:BDBG_00590"/>
<evidence type="ECO:0000256" key="1">
    <source>
        <dbReference type="ARBA" id="ARBA00023015"/>
    </source>
</evidence>